<feature type="compositionally biased region" description="Low complexity" evidence="1">
    <location>
        <begin position="119"/>
        <end position="130"/>
    </location>
</feature>
<name>A0A136JA19_9PEZI</name>
<accession>A0A136JA19</accession>
<reference evidence="3" key="1">
    <citation type="submission" date="2016-02" db="EMBL/GenBank/DDBJ databases">
        <title>Draft genome sequence of Microdochium bolleyi, a fungal endophyte of beachgrass.</title>
        <authorList>
            <consortium name="DOE Joint Genome Institute"/>
            <person name="David A.S."/>
            <person name="May G."/>
            <person name="Haridas S."/>
            <person name="Lim J."/>
            <person name="Wang M."/>
            <person name="Labutti K."/>
            <person name="Lipzen A."/>
            <person name="Barry K."/>
            <person name="Grigoriev I.V."/>
        </authorList>
    </citation>
    <scope>NUCLEOTIDE SEQUENCE [LARGE SCALE GENOMIC DNA]</scope>
    <source>
        <strain evidence="3">J235TASD1</strain>
    </source>
</reference>
<dbReference type="InParanoid" id="A0A136JA19"/>
<organism evidence="2 3">
    <name type="scientific">Microdochium bolleyi</name>
    <dbReference type="NCBI Taxonomy" id="196109"/>
    <lineage>
        <taxon>Eukaryota</taxon>
        <taxon>Fungi</taxon>
        <taxon>Dikarya</taxon>
        <taxon>Ascomycota</taxon>
        <taxon>Pezizomycotina</taxon>
        <taxon>Sordariomycetes</taxon>
        <taxon>Xylariomycetidae</taxon>
        <taxon>Xylariales</taxon>
        <taxon>Microdochiaceae</taxon>
        <taxon>Microdochium</taxon>
    </lineage>
</organism>
<feature type="region of interest" description="Disordered" evidence="1">
    <location>
        <begin position="118"/>
        <end position="143"/>
    </location>
</feature>
<dbReference type="EMBL" id="KQ964247">
    <property type="protein sequence ID" value="KXJ93908.1"/>
    <property type="molecule type" value="Genomic_DNA"/>
</dbReference>
<dbReference type="OrthoDB" id="10631371at2759"/>
<gene>
    <name evidence="2" type="ORF">Micbo1qcDRAFT_201847</name>
</gene>
<protein>
    <submittedName>
        <fullName evidence="2">Uncharacterized protein</fullName>
    </submittedName>
</protein>
<dbReference type="AlphaFoldDB" id="A0A136JA19"/>
<evidence type="ECO:0000313" key="2">
    <source>
        <dbReference type="EMBL" id="KXJ93908.1"/>
    </source>
</evidence>
<feature type="region of interest" description="Disordered" evidence="1">
    <location>
        <begin position="1"/>
        <end position="33"/>
    </location>
</feature>
<dbReference type="Proteomes" id="UP000070501">
    <property type="component" value="Unassembled WGS sequence"/>
</dbReference>
<feature type="compositionally biased region" description="Basic and acidic residues" evidence="1">
    <location>
        <begin position="1"/>
        <end position="15"/>
    </location>
</feature>
<evidence type="ECO:0000313" key="3">
    <source>
        <dbReference type="Proteomes" id="UP000070501"/>
    </source>
</evidence>
<sequence length="301" mass="34018">MGRIHTLADLRNRPKDKPKRGKASSGVQKRQDRTIRIDVSPQLRRFITQWLRARSIYDNLALLEYERFESAPMGCLADPDAKIQYLDLDGLEDDDDNVHCGDTTTILDGEHAGDIVCKNNNHSSNSNGSNIHDQRGNSNQPDHLASAEKMTGLFTFQDLHDKCDGKMLAKMPHHHRNSDKINPTLATRKLISGWLRRIEINVRLWECQQEWLSSLALTAVQQTEEVDESGLSMVDAELDDLEPLDRDETDWASLNNTICGDANLAAYTMTQQPENSDDAHLLAPLRIFMEGIDQDELMTPS</sequence>
<proteinExistence type="predicted"/>
<evidence type="ECO:0000256" key="1">
    <source>
        <dbReference type="SAM" id="MobiDB-lite"/>
    </source>
</evidence>
<keyword evidence="3" id="KW-1185">Reference proteome</keyword>